<proteinExistence type="predicted"/>
<feature type="region of interest" description="Disordered" evidence="1">
    <location>
        <begin position="1"/>
        <end position="22"/>
    </location>
</feature>
<accession>A0A438I8T7</accession>
<feature type="compositionally biased region" description="Polar residues" evidence="1">
    <location>
        <begin position="1"/>
        <end position="13"/>
    </location>
</feature>
<protein>
    <submittedName>
        <fullName evidence="2">Transposon TX1 uncharacterized 149 kDa protein</fullName>
    </submittedName>
</protein>
<dbReference type="AlphaFoldDB" id="A0A438I8T7"/>
<dbReference type="PANTHER" id="PTHR19446">
    <property type="entry name" value="REVERSE TRANSCRIPTASES"/>
    <property type="match status" value="1"/>
</dbReference>
<gene>
    <name evidence="2" type="primary">YTX2_131</name>
    <name evidence="2" type="ORF">CK203_031478</name>
</gene>
<evidence type="ECO:0000313" key="2">
    <source>
        <dbReference type="EMBL" id="RVW93126.1"/>
    </source>
</evidence>
<comment type="caution">
    <text evidence="2">The sequence shown here is derived from an EMBL/GenBank/DDBJ whole genome shotgun (WGS) entry which is preliminary data.</text>
</comment>
<evidence type="ECO:0000313" key="3">
    <source>
        <dbReference type="Proteomes" id="UP000288805"/>
    </source>
</evidence>
<evidence type="ECO:0000256" key="1">
    <source>
        <dbReference type="SAM" id="MobiDB-lite"/>
    </source>
</evidence>
<name>A0A438I8T7_VITVI</name>
<dbReference type="EMBL" id="QGNW01000131">
    <property type="protein sequence ID" value="RVW93126.1"/>
    <property type="molecule type" value="Genomic_DNA"/>
</dbReference>
<sequence length="262" mass="30149">MESGTSTQAQHQWKQMDSEGKKVAVHEEMKRMNQLPTNSTYATHRLRVLNKILQLISIQSFANFDSCWVDMILNMRSGERMYMGRMANAHNRRNWLSKLKVNGCWYTEENDLKNSMVGAFQKLYSEEGVWRPCIDGLSYMRLARSEAEGLEIPFSEEEVFVALSNLGKDKASGSDGFTKTFWLFCWDVVKVEIMGFFREFHKRSRFAKSLNATFLVLVPKKGAVEDMKDFRPISLVGSLYKLLAKVLANRIKKVMGKVISES</sequence>
<dbReference type="Proteomes" id="UP000288805">
    <property type="component" value="Unassembled WGS sequence"/>
</dbReference>
<reference evidence="2 3" key="1">
    <citation type="journal article" date="2018" name="PLoS Genet.">
        <title>Population sequencing reveals clonal diversity and ancestral inbreeding in the grapevine cultivar Chardonnay.</title>
        <authorList>
            <person name="Roach M.J."/>
            <person name="Johnson D.L."/>
            <person name="Bohlmann J."/>
            <person name="van Vuuren H.J."/>
            <person name="Jones S.J."/>
            <person name="Pretorius I.S."/>
            <person name="Schmidt S.A."/>
            <person name="Borneman A.R."/>
        </authorList>
    </citation>
    <scope>NUCLEOTIDE SEQUENCE [LARGE SCALE GENOMIC DNA]</scope>
    <source>
        <strain evidence="3">cv. Chardonnay</strain>
        <tissue evidence="2">Leaf</tissue>
    </source>
</reference>
<organism evidence="2 3">
    <name type="scientific">Vitis vinifera</name>
    <name type="common">Grape</name>
    <dbReference type="NCBI Taxonomy" id="29760"/>
    <lineage>
        <taxon>Eukaryota</taxon>
        <taxon>Viridiplantae</taxon>
        <taxon>Streptophyta</taxon>
        <taxon>Embryophyta</taxon>
        <taxon>Tracheophyta</taxon>
        <taxon>Spermatophyta</taxon>
        <taxon>Magnoliopsida</taxon>
        <taxon>eudicotyledons</taxon>
        <taxon>Gunneridae</taxon>
        <taxon>Pentapetalae</taxon>
        <taxon>rosids</taxon>
        <taxon>Vitales</taxon>
        <taxon>Vitaceae</taxon>
        <taxon>Viteae</taxon>
        <taxon>Vitis</taxon>
    </lineage>
</organism>